<accession>A0A7T0BV07</accession>
<reference evidence="1 2" key="1">
    <citation type="submission" date="2020-02" db="EMBL/GenBank/DDBJ databases">
        <title>Genomic and physiological characterization of two novel Nitrospinaceae genera.</title>
        <authorList>
            <person name="Mueller A.J."/>
            <person name="Jung M.-Y."/>
            <person name="Strachan C.R."/>
            <person name="Herbold C.W."/>
            <person name="Kirkegaard R.H."/>
            <person name="Daims H."/>
        </authorList>
    </citation>
    <scope>NUCLEOTIDE SEQUENCE [LARGE SCALE GENOMIC DNA]</scope>
    <source>
        <strain evidence="1">EB</strain>
    </source>
</reference>
<dbReference type="AlphaFoldDB" id="A0A7T0BV07"/>
<evidence type="ECO:0000313" key="1">
    <source>
        <dbReference type="EMBL" id="QPJ61317.1"/>
    </source>
</evidence>
<sequence length="170" mass="18602">MRAQVHLELRDIASGKLLENRHAKNTVMQSGAMLIAELFSGRGSRITHMGVGTNDGTPDDISIVELRNEPVGENPALTGGLLAPISTDSFQFEINAVKRLVQVRVRATLPSDAAVGMVREAGLISQQVPEGEGDPTNVLYNRVTFAPIDKKDDHELTLFWEVEFPFGDLH</sequence>
<name>A0A7T0BV07_9BACT</name>
<protein>
    <submittedName>
        <fullName evidence="1">Uncharacterized protein</fullName>
    </submittedName>
</protein>
<gene>
    <name evidence="1" type="ORF">G3M70_05190</name>
</gene>
<evidence type="ECO:0000313" key="2">
    <source>
        <dbReference type="Proteomes" id="UP000594688"/>
    </source>
</evidence>
<dbReference type="Proteomes" id="UP000594688">
    <property type="component" value="Chromosome"/>
</dbReference>
<dbReference type="EMBL" id="CP048685">
    <property type="protein sequence ID" value="QPJ61317.1"/>
    <property type="molecule type" value="Genomic_DNA"/>
</dbReference>
<organism evidence="1 2">
    <name type="scientific">Candidatus Nitronauta litoralis</name>
    <dbReference type="NCBI Taxonomy" id="2705533"/>
    <lineage>
        <taxon>Bacteria</taxon>
        <taxon>Pseudomonadati</taxon>
        <taxon>Nitrospinota/Tectimicrobiota group</taxon>
        <taxon>Nitrospinota</taxon>
        <taxon>Nitrospinia</taxon>
        <taxon>Nitrospinales</taxon>
        <taxon>Nitrospinaceae</taxon>
        <taxon>Candidatus Nitronauta</taxon>
    </lineage>
</organism>
<dbReference type="KEGG" id="nli:G3M70_05190"/>
<proteinExistence type="predicted"/>